<evidence type="ECO:0000256" key="8">
    <source>
        <dbReference type="ARBA" id="ARBA00023170"/>
    </source>
</evidence>
<evidence type="ECO:0000256" key="9">
    <source>
        <dbReference type="ARBA" id="ARBA00023237"/>
    </source>
</evidence>
<dbReference type="Pfam" id="PF07715">
    <property type="entry name" value="Plug"/>
    <property type="match status" value="1"/>
</dbReference>
<comment type="caution">
    <text evidence="15">The sequence shown here is derived from an EMBL/GenBank/DDBJ whole genome shotgun (WGS) entry which is preliminary data.</text>
</comment>
<feature type="signal peptide" evidence="12">
    <location>
        <begin position="1"/>
        <end position="30"/>
    </location>
</feature>
<dbReference type="SUPFAM" id="SSF56935">
    <property type="entry name" value="Porins"/>
    <property type="match status" value="1"/>
</dbReference>
<evidence type="ECO:0000256" key="2">
    <source>
        <dbReference type="ARBA" id="ARBA00009810"/>
    </source>
</evidence>
<keyword evidence="9 10" id="KW-0998">Cell outer membrane</keyword>
<dbReference type="InterPro" id="IPR000531">
    <property type="entry name" value="Beta-barrel_TonB"/>
</dbReference>
<keyword evidence="4 10" id="KW-1134">Transmembrane beta strand</keyword>
<evidence type="ECO:0000256" key="6">
    <source>
        <dbReference type="ARBA" id="ARBA00023077"/>
    </source>
</evidence>
<organism evidence="15 16">
    <name type="scientific">Undibacterium squillarum</name>
    <dbReference type="NCBI Taxonomy" id="1131567"/>
    <lineage>
        <taxon>Bacteria</taxon>
        <taxon>Pseudomonadati</taxon>
        <taxon>Pseudomonadota</taxon>
        <taxon>Betaproteobacteria</taxon>
        <taxon>Burkholderiales</taxon>
        <taxon>Oxalobacteraceae</taxon>
        <taxon>Undibacterium</taxon>
    </lineage>
</organism>
<reference evidence="16" key="1">
    <citation type="journal article" date="2019" name="Int. J. Syst. Evol. Microbiol.">
        <title>The Global Catalogue of Microorganisms (GCM) 10K type strain sequencing project: providing services to taxonomists for standard genome sequencing and annotation.</title>
        <authorList>
            <consortium name="The Broad Institute Genomics Platform"/>
            <consortium name="The Broad Institute Genome Sequencing Center for Infectious Disease"/>
            <person name="Wu L."/>
            <person name="Ma J."/>
        </authorList>
    </citation>
    <scope>NUCLEOTIDE SEQUENCE [LARGE SCALE GENOMIC DNA]</scope>
    <source>
        <strain evidence="16">KCTC 23917</strain>
    </source>
</reference>
<protein>
    <recommendedName>
        <fullName evidence="17">TonB-dependent receptor</fullName>
    </recommendedName>
</protein>
<dbReference type="EMBL" id="BMYU01000002">
    <property type="protein sequence ID" value="GGX35288.1"/>
    <property type="molecule type" value="Genomic_DNA"/>
</dbReference>
<dbReference type="PROSITE" id="PS52016">
    <property type="entry name" value="TONB_DEPENDENT_REC_3"/>
    <property type="match status" value="1"/>
</dbReference>
<feature type="domain" description="TonB-dependent receptor-like beta-barrel" evidence="13">
    <location>
        <begin position="392"/>
        <end position="848"/>
    </location>
</feature>
<keyword evidence="7 10" id="KW-0472">Membrane</keyword>
<dbReference type="Gene3D" id="2.170.130.10">
    <property type="entry name" value="TonB-dependent receptor, plug domain"/>
    <property type="match status" value="1"/>
</dbReference>
<dbReference type="InterPro" id="IPR037066">
    <property type="entry name" value="Plug_dom_sf"/>
</dbReference>
<dbReference type="CDD" id="cd01347">
    <property type="entry name" value="ligand_gated_channel"/>
    <property type="match status" value="1"/>
</dbReference>
<dbReference type="Gene3D" id="2.40.170.20">
    <property type="entry name" value="TonB-dependent receptor, beta-barrel domain"/>
    <property type="match status" value="1"/>
</dbReference>
<dbReference type="PANTHER" id="PTHR47234">
    <property type="match status" value="1"/>
</dbReference>
<dbReference type="Proteomes" id="UP000653343">
    <property type="component" value="Unassembled WGS sequence"/>
</dbReference>
<keyword evidence="6 11" id="KW-0798">TonB box</keyword>
<evidence type="ECO:0000256" key="3">
    <source>
        <dbReference type="ARBA" id="ARBA00022448"/>
    </source>
</evidence>
<proteinExistence type="inferred from homology"/>
<evidence type="ECO:0000256" key="11">
    <source>
        <dbReference type="RuleBase" id="RU003357"/>
    </source>
</evidence>
<name>A0ABQ2XVQ1_9BURK</name>
<evidence type="ECO:0000313" key="16">
    <source>
        <dbReference type="Proteomes" id="UP000653343"/>
    </source>
</evidence>
<comment type="subcellular location">
    <subcellularLocation>
        <location evidence="1 10">Cell outer membrane</location>
        <topology evidence="1 10">Multi-pass membrane protein</topology>
    </subcellularLocation>
</comment>
<keyword evidence="16" id="KW-1185">Reference proteome</keyword>
<evidence type="ECO:0000259" key="13">
    <source>
        <dbReference type="Pfam" id="PF00593"/>
    </source>
</evidence>
<dbReference type="InterPro" id="IPR036942">
    <property type="entry name" value="Beta-barrel_TonB_sf"/>
</dbReference>
<evidence type="ECO:0008006" key="17">
    <source>
        <dbReference type="Google" id="ProtNLM"/>
    </source>
</evidence>
<keyword evidence="5 10" id="KW-0812">Transmembrane</keyword>
<dbReference type="InterPro" id="IPR012910">
    <property type="entry name" value="Plug_dom"/>
</dbReference>
<dbReference type="InterPro" id="IPR039426">
    <property type="entry name" value="TonB-dep_rcpt-like"/>
</dbReference>
<feature type="chain" id="PRO_5045236670" description="TonB-dependent receptor" evidence="12">
    <location>
        <begin position="31"/>
        <end position="885"/>
    </location>
</feature>
<dbReference type="PANTHER" id="PTHR47234:SF2">
    <property type="entry name" value="TONB-DEPENDENT RECEPTOR"/>
    <property type="match status" value="1"/>
</dbReference>
<keyword evidence="12" id="KW-0732">Signal</keyword>
<gene>
    <name evidence="15" type="ORF">GCM10010946_10840</name>
</gene>
<evidence type="ECO:0000256" key="4">
    <source>
        <dbReference type="ARBA" id="ARBA00022452"/>
    </source>
</evidence>
<evidence type="ECO:0000256" key="7">
    <source>
        <dbReference type="ARBA" id="ARBA00023136"/>
    </source>
</evidence>
<feature type="domain" description="TonB-dependent receptor plug" evidence="14">
    <location>
        <begin position="52"/>
        <end position="167"/>
    </location>
</feature>
<evidence type="ECO:0000256" key="12">
    <source>
        <dbReference type="SAM" id="SignalP"/>
    </source>
</evidence>
<keyword evidence="8" id="KW-0675">Receptor</keyword>
<comment type="similarity">
    <text evidence="2 10 11">Belongs to the TonB-dependent receptor family.</text>
</comment>
<dbReference type="Pfam" id="PF00593">
    <property type="entry name" value="TonB_dep_Rec_b-barrel"/>
    <property type="match status" value="1"/>
</dbReference>
<evidence type="ECO:0000259" key="14">
    <source>
        <dbReference type="Pfam" id="PF07715"/>
    </source>
</evidence>
<dbReference type="RefSeq" id="WP_189356033.1">
    <property type="nucleotide sequence ID" value="NZ_BMYU01000002.1"/>
</dbReference>
<evidence type="ECO:0000313" key="15">
    <source>
        <dbReference type="EMBL" id="GGX35288.1"/>
    </source>
</evidence>
<keyword evidence="3 10" id="KW-0813">Transport</keyword>
<evidence type="ECO:0000256" key="5">
    <source>
        <dbReference type="ARBA" id="ARBA00022692"/>
    </source>
</evidence>
<evidence type="ECO:0000256" key="10">
    <source>
        <dbReference type="PROSITE-ProRule" id="PRU01360"/>
    </source>
</evidence>
<evidence type="ECO:0000256" key="1">
    <source>
        <dbReference type="ARBA" id="ARBA00004571"/>
    </source>
</evidence>
<sequence>MKLMQEKSCVRAVRIACALLAGLSLLPAQAEEAEKVQRVVITGSNISRIDLEGPTPVEVIRRDAIEKSGAATVSELLSKLPSMYIPLDGSDAGSFAAGASSVQLRGMDAKYVLILLNGRRLANYGFADGASNSFVDLNSLPLAAIESVEILRDGASAIYGSDAVAGVINFKTRKNYRGTEASVNAGNNQKGDGANYNVSVTTGFGDIDNDGRNVLLTAELAKRTPLWSDKHGYYANSDYRRFGGTDKRSATRYLGSLRNVETFEGYAIPGCRGTIETNALGDQLCLTSSPYQLTPHSSKMAFSGIFTQQLAGGELFAEAAFTNNKTTQQSGMPVFDSSFVAETQGSLNPGLQQLPAGFLPGDRLQVFRQLYEAGMAEQAVDSDTLRLVAGWRGSVRNWDSEAAFSFNQNKLWSANSKQVLKDAANAALQAGVLGQAGGYDPFVYWNPASVTDPLLTTTLRRATSRLSTAEWKMSNPELFSLGGAPVGFAWGAQISHESLRDTPDARAEAGQIAELGATRAKASRTVISAYGELNLPVHTQVEVQAALRADHYSDFGNSLNPKLAAAWRPASGVLVRAAATTSFKAPTLPQLGSSTRGYVTVADWARCKPMNLQGADCAYTPTADMRGNAALNPEKALNLSAGIVLQPVKDLSLALDWFALNQRDTIQLLDAQYLIDNEDRIPGFAAMVLRDPRNPVLEAKFPGLNKGRLKGIIQPFQNVGKTEIQGVDLDLSYTLNLGERGKLKFRDAHSQFLSYKQSVAPGAEPVSRLGGTFLPKWNNTFRLAYEYKKYEGALTARTVASTLNIVDPSYEQDPAITRRRIPSFTAWDANVSVRVRDGWMLNAGVNNLFDKAPVYANSPTLDSIVQYRNDVVGRYFYLNMRYSFN</sequence>
<accession>A0ABQ2XVQ1</accession>